<evidence type="ECO:0000313" key="7">
    <source>
        <dbReference type="EMBL" id="KAF2674312.1"/>
    </source>
</evidence>
<keyword evidence="3" id="KW-0862">Zinc</keyword>
<keyword evidence="1" id="KW-0479">Metal-binding</keyword>
<dbReference type="EMBL" id="MU004230">
    <property type="protein sequence ID" value="KAF2674312.1"/>
    <property type="molecule type" value="Genomic_DNA"/>
</dbReference>
<evidence type="ECO:0000256" key="4">
    <source>
        <dbReference type="PROSITE-ProRule" id="PRU00175"/>
    </source>
</evidence>
<evidence type="ECO:0000259" key="6">
    <source>
        <dbReference type="PROSITE" id="PS50089"/>
    </source>
</evidence>
<reference evidence="7" key="1">
    <citation type="journal article" date="2020" name="Stud. Mycol.">
        <title>101 Dothideomycetes genomes: a test case for predicting lifestyles and emergence of pathogens.</title>
        <authorList>
            <person name="Haridas S."/>
            <person name="Albert R."/>
            <person name="Binder M."/>
            <person name="Bloem J."/>
            <person name="Labutti K."/>
            <person name="Salamov A."/>
            <person name="Andreopoulos B."/>
            <person name="Baker S."/>
            <person name="Barry K."/>
            <person name="Bills G."/>
            <person name="Bluhm B."/>
            <person name="Cannon C."/>
            <person name="Castanera R."/>
            <person name="Culley D."/>
            <person name="Daum C."/>
            <person name="Ezra D."/>
            <person name="Gonzalez J."/>
            <person name="Henrissat B."/>
            <person name="Kuo A."/>
            <person name="Liang C."/>
            <person name="Lipzen A."/>
            <person name="Lutzoni F."/>
            <person name="Magnuson J."/>
            <person name="Mondo S."/>
            <person name="Nolan M."/>
            <person name="Ohm R."/>
            <person name="Pangilinan J."/>
            <person name="Park H.-J."/>
            <person name="Ramirez L."/>
            <person name="Alfaro M."/>
            <person name="Sun H."/>
            <person name="Tritt A."/>
            <person name="Yoshinaga Y."/>
            <person name="Zwiers L.-H."/>
            <person name="Turgeon B."/>
            <person name="Goodwin S."/>
            <person name="Spatafora J."/>
            <person name="Crous P."/>
            <person name="Grigoriev I."/>
        </authorList>
    </citation>
    <scope>NUCLEOTIDE SEQUENCE</scope>
    <source>
        <strain evidence="7">CBS 115976</strain>
    </source>
</reference>
<evidence type="ECO:0000256" key="5">
    <source>
        <dbReference type="SAM" id="MobiDB-lite"/>
    </source>
</evidence>
<dbReference type="InterPro" id="IPR017907">
    <property type="entry name" value="Znf_RING_CS"/>
</dbReference>
<protein>
    <recommendedName>
        <fullName evidence="6">RING-type domain-containing protein</fullName>
    </recommendedName>
</protein>
<sequence length="366" mass="39733">MNFPAVSTPRTSQAKINTLLTTLQQQIAAPTACSICGSNLTTETACILHCKHCYCVECITHWAEVADHERNGITCPYCRAYFKSLYGINTNPARLWRRTVYTGGADGETDDGLSQAERYPPAVRPPSPSIQIPPWERDTPLDQFAVPPSPTRPYAYAGADQSMPELHRRWYEEQLAARAEGRAPRPVGHATAGASNDAFSPAGPSRPQPVIAQYTYHTPLLNPEHAGLPPTANAVAPSGWTRNYGSNGEPLPAANTMATPPTAPHMAQGFAPGMGHPSPANAIRAPAYPPPMQQHMGAPAYMRPGQPPVGLPPYPQPGQQYYYTGQPVFPQPGQFAPQQPAQPGYQYGGSFTYRARHSDPPGQRRF</sequence>
<dbReference type="PROSITE" id="PS50089">
    <property type="entry name" value="ZF_RING_2"/>
    <property type="match status" value="1"/>
</dbReference>
<dbReference type="SMART" id="SM00184">
    <property type="entry name" value="RING"/>
    <property type="match status" value="1"/>
</dbReference>
<dbReference type="InterPro" id="IPR001841">
    <property type="entry name" value="Znf_RING"/>
</dbReference>
<proteinExistence type="predicted"/>
<dbReference type="GO" id="GO:0008270">
    <property type="term" value="F:zinc ion binding"/>
    <property type="evidence" value="ECO:0007669"/>
    <property type="project" value="UniProtKB-KW"/>
</dbReference>
<organism evidence="7 8">
    <name type="scientific">Microthyrium microscopicum</name>
    <dbReference type="NCBI Taxonomy" id="703497"/>
    <lineage>
        <taxon>Eukaryota</taxon>
        <taxon>Fungi</taxon>
        <taxon>Dikarya</taxon>
        <taxon>Ascomycota</taxon>
        <taxon>Pezizomycotina</taxon>
        <taxon>Dothideomycetes</taxon>
        <taxon>Dothideomycetes incertae sedis</taxon>
        <taxon>Microthyriales</taxon>
        <taxon>Microthyriaceae</taxon>
        <taxon>Microthyrium</taxon>
    </lineage>
</organism>
<gene>
    <name evidence="7" type="ORF">BT63DRAFT_449301</name>
</gene>
<feature type="compositionally biased region" description="Low complexity" evidence="5">
    <location>
        <begin position="331"/>
        <end position="349"/>
    </location>
</feature>
<feature type="domain" description="RING-type" evidence="6">
    <location>
        <begin position="33"/>
        <end position="79"/>
    </location>
</feature>
<keyword evidence="2 4" id="KW-0863">Zinc-finger</keyword>
<dbReference type="AlphaFoldDB" id="A0A6A6UPX1"/>
<accession>A0A6A6UPX1</accession>
<evidence type="ECO:0000256" key="1">
    <source>
        <dbReference type="ARBA" id="ARBA00022723"/>
    </source>
</evidence>
<dbReference type="InterPro" id="IPR013083">
    <property type="entry name" value="Znf_RING/FYVE/PHD"/>
</dbReference>
<evidence type="ECO:0000313" key="8">
    <source>
        <dbReference type="Proteomes" id="UP000799302"/>
    </source>
</evidence>
<dbReference type="SUPFAM" id="SSF57850">
    <property type="entry name" value="RING/U-box"/>
    <property type="match status" value="1"/>
</dbReference>
<feature type="region of interest" description="Disordered" evidence="5">
    <location>
        <begin position="331"/>
        <end position="366"/>
    </location>
</feature>
<dbReference type="Gene3D" id="3.30.40.10">
    <property type="entry name" value="Zinc/RING finger domain, C3HC4 (zinc finger)"/>
    <property type="match status" value="1"/>
</dbReference>
<keyword evidence="8" id="KW-1185">Reference proteome</keyword>
<dbReference type="PROSITE" id="PS00518">
    <property type="entry name" value="ZF_RING_1"/>
    <property type="match status" value="1"/>
</dbReference>
<feature type="region of interest" description="Disordered" evidence="5">
    <location>
        <begin position="180"/>
        <end position="209"/>
    </location>
</feature>
<name>A0A6A6UPX1_9PEZI</name>
<dbReference type="Proteomes" id="UP000799302">
    <property type="component" value="Unassembled WGS sequence"/>
</dbReference>
<dbReference type="OrthoDB" id="446635at2759"/>
<feature type="region of interest" description="Disordered" evidence="5">
    <location>
        <begin position="106"/>
        <end position="149"/>
    </location>
</feature>
<evidence type="ECO:0000256" key="3">
    <source>
        <dbReference type="ARBA" id="ARBA00022833"/>
    </source>
</evidence>
<evidence type="ECO:0000256" key="2">
    <source>
        <dbReference type="ARBA" id="ARBA00022771"/>
    </source>
</evidence>